<dbReference type="OrthoDB" id="2521594at2759"/>
<dbReference type="InterPro" id="IPR011009">
    <property type="entry name" value="Kinase-like_dom_sf"/>
</dbReference>
<feature type="binding site" evidence="1">
    <location>
        <position position="569"/>
    </location>
    <ligand>
        <name>ATP</name>
        <dbReference type="ChEBI" id="CHEBI:30616"/>
    </ligand>
</feature>
<dbReference type="Proteomes" id="UP001063166">
    <property type="component" value="Unassembled WGS sequence"/>
</dbReference>
<feature type="compositionally biased region" description="Polar residues" evidence="2">
    <location>
        <begin position="311"/>
        <end position="323"/>
    </location>
</feature>
<protein>
    <recommendedName>
        <fullName evidence="3">Protein kinase domain-containing protein</fullName>
    </recommendedName>
</protein>
<sequence length="745" mass="82749">MQGKRLGAEIDSLLDYNPQPLIPDPGSVCSRLTPPLSFYDKHLDKRLSLRRIIPIPSLTADLSAVVERTIKNVTDQKVVLPNVDSDFPTLKSLETLLEKGPVKDAKAVGDAYQMVTSALATDLASMFLLHPNAPRWSSSFLLVKRPITKYQPLQPLNENFVPVVSKPHTEPEDIDMIPEDTWNSMDQARQDDLKQVMERFPLLAVWQMFFVCREAEDALNYMSKLARTDAFPHCTFLTSAAGHVPADIDLPRYPDALNTAWSSSLSSFTSGYATAPGATTGLASESTNAARLKHPLRRSIRLSARTAVSRGESTTKATKSSPSRKPLRTALSNGRWGDVTIPSESLATGPPEKKMAASMLQHAWTRAVERDASFIVLHSGNFERIAFRHRSTQTLFISDLIDVTLCKNPAYGKLHIGLFMSIIEDVLDRTRQLVQFDMETESRQPKKRKREVQASDTRKRPKTRASVAREATQQMEQRKNFKIVSEEVANRPLALLRIQEHPFNSPAPASFLPAGLPRAARKAVYTSHEYIYLTLTSKIGGGATGDVHAAAIELYADGTAYSLSDVVVKLAFEAGQRKRMRHEFEVYEHLKSSGVTGIPHVFGLFQDVEGDTLALVMSNVGTSLWDRRPDKEDIEFFASKAERIAFARVLESIHDAGVRHRDIRAENLLVDDSGVVSIVDFDQAVLNASERSREAELKHLLSLLDGDFSTIGALPSFGTPREYDTEESKSPDEIDRDISGSPDLS</sequence>
<dbReference type="Gene3D" id="3.30.200.20">
    <property type="entry name" value="Phosphorylase Kinase, domain 1"/>
    <property type="match status" value="1"/>
</dbReference>
<dbReference type="InterPro" id="IPR017441">
    <property type="entry name" value="Protein_kinase_ATP_BS"/>
</dbReference>
<dbReference type="Gene3D" id="1.10.510.10">
    <property type="entry name" value="Transferase(Phosphotransferase) domain 1"/>
    <property type="match status" value="1"/>
</dbReference>
<dbReference type="SUPFAM" id="SSF56112">
    <property type="entry name" value="Protein kinase-like (PK-like)"/>
    <property type="match status" value="1"/>
</dbReference>
<dbReference type="EMBL" id="BRPK01000013">
    <property type="protein sequence ID" value="GLB43209.1"/>
    <property type="molecule type" value="Genomic_DNA"/>
</dbReference>
<dbReference type="PROSITE" id="PS00109">
    <property type="entry name" value="PROTEIN_KINASE_TYR"/>
    <property type="match status" value="1"/>
</dbReference>
<comment type="caution">
    <text evidence="4">The sequence shown here is derived from an EMBL/GenBank/DDBJ whole genome shotgun (WGS) entry which is preliminary data.</text>
</comment>
<keyword evidence="5" id="KW-1185">Reference proteome</keyword>
<evidence type="ECO:0000259" key="3">
    <source>
        <dbReference type="PROSITE" id="PS50011"/>
    </source>
</evidence>
<keyword evidence="1" id="KW-0547">Nucleotide-binding</keyword>
<dbReference type="GO" id="GO:0004672">
    <property type="term" value="F:protein kinase activity"/>
    <property type="evidence" value="ECO:0007669"/>
    <property type="project" value="InterPro"/>
</dbReference>
<feature type="compositionally biased region" description="Basic and acidic residues" evidence="2">
    <location>
        <begin position="721"/>
        <end position="738"/>
    </location>
</feature>
<feature type="region of interest" description="Disordered" evidence="2">
    <location>
        <begin position="305"/>
        <end position="335"/>
    </location>
</feature>
<feature type="region of interest" description="Disordered" evidence="2">
    <location>
        <begin position="714"/>
        <end position="745"/>
    </location>
</feature>
<evidence type="ECO:0000256" key="2">
    <source>
        <dbReference type="SAM" id="MobiDB-lite"/>
    </source>
</evidence>
<accession>A0A9P3UPV5</accession>
<organism evidence="4 5">
    <name type="scientific">Lyophyllum shimeji</name>
    <name type="common">Hon-shimeji</name>
    <name type="synonym">Tricholoma shimeji</name>
    <dbReference type="NCBI Taxonomy" id="47721"/>
    <lineage>
        <taxon>Eukaryota</taxon>
        <taxon>Fungi</taxon>
        <taxon>Dikarya</taxon>
        <taxon>Basidiomycota</taxon>
        <taxon>Agaricomycotina</taxon>
        <taxon>Agaricomycetes</taxon>
        <taxon>Agaricomycetidae</taxon>
        <taxon>Agaricales</taxon>
        <taxon>Tricholomatineae</taxon>
        <taxon>Lyophyllaceae</taxon>
        <taxon>Lyophyllum</taxon>
    </lineage>
</organism>
<dbReference type="InterPro" id="IPR000719">
    <property type="entry name" value="Prot_kinase_dom"/>
</dbReference>
<dbReference type="PROSITE" id="PS50011">
    <property type="entry name" value="PROTEIN_KINASE_DOM"/>
    <property type="match status" value="1"/>
</dbReference>
<dbReference type="GO" id="GO:0005524">
    <property type="term" value="F:ATP binding"/>
    <property type="evidence" value="ECO:0007669"/>
    <property type="project" value="UniProtKB-UniRule"/>
</dbReference>
<evidence type="ECO:0000313" key="5">
    <source>
        <dbReference type="Proteomes" id="UP001063166"/>
    </source>
</evidence>
<name>A0A9P3UPV5_LYOSH</name>
<dbReference type="SMART" id="SM00220">
    <property type="entry name" value="S_TKc"/>
    <property type="match status" value="1"/>
</dbReference>
<dbReference type="Pfam" id="PF00069">
    <property type="entry name" value="Pkinase"/>
    <property type="match status" value="1"/>
</dbReference>
<gene>
    <name evidence="4" type="ORF">LshimejAT787_1301100</name>
</gene>
<reference evidence="4" key="1">
    <citation type="submission" date="2022-07" db="EMBL/GenBank/DDBJ databases">
        <title>The genome of Lyophyllum shimeji provides insight into the initial evolution of ectomycorrhizal fungal genome.</title>
        <authorList>
            <person name="Kobayashi Y."/>
            <person name="Shibata T."/>
            <person name="Hirakawa H."/>
            <person name="Shigenobu S."/>
            <person name="Nishiyama T."/>
            <person name="Yamada A."/>
            <person name="Hasebe M."/>
            <person name="Kawaguchi M."/>
        </authorList>
    </citation>
    <scope>NUCLEOTIDE SEQUENCE</scope>
    <source>
        <strain evidence="4">AT787</strain>
    </source>
</reference>
<keyword evidence="1" id="KW-0067">ATP-binding</keyword>
<evidence type="ECO:0000256" key="1">
    <source>
        <dbReference type="PROSITE-ProRule" id="PRU10141"/>
    </source>
</evidence>
<feature type="region of interest" description="Disordered" evidence="2">
    <location>
        <begin position="438"/>
        <end position="472"/>
    </location>
</feature>
<dbReference type="PROSITE" id="PS00107">
    <property type="entry name" value="PROTEIN_KINASE_ATP"/>
    <property type="match status" value="1"/>
</dbReference>
<proteinExistence type="predicted"/>
<dbReference type="AlphaFoldDB" id="A0A9P3UPV5"/>
<feature type="domain" description="Protein kinase" evidence="3">
    <location>
        <begin position="533"/>
        <end position="745"/>
    </location>
</feature>
<dbReference type="InterPro" id="IPR008266">
    <property type="entry name" value="Tyr_kinase_AS"/>
</dbReference>
<evidence type="ECO:0000313" key="4">
    <source>
        <dbReference type="EMBL" id="GLB43209.1"/>
    </source>
</evidence>